<accession>A0A6J7S934</accession>
<gene>
    <name evidence="4" type="ORF">UFOPK4209_00617</name>
</gene>
<dbReference type="InterPro" id="IPR036034">
    <property type="entry name" value="PDZ_sf"/>
</dbReference>
<dbReference type="InterPro" id="IPR051201">
    <property type="entry name" value="Chloro_Bact_Ser_Proteases"/>
</dbReference>
<evidence type="ECO:0000256" key="2">
    <source>
        <dbReference type="ARBA" id="ARBA00022670"/>
    </source>
</evidence>
<evidence type="ECO:0000256" key="1">
    <source>
        <dbReference type="ARBA" id="ARBA00010541"/>
    </source>
</evidence>
<evidence type="ECO:0000256" key="3">
    <source>
        <dbReference type="ARBA" id="ARBA00022801"/>
    </source>
</evidence>
<dbReference type="InterPro" id="IPR043504">
    <property type="entry name" value="Peptidase_S1_PA_chymotrypsin"/>
</dbReference>
<protein>
    <submittedName>
        <fullName evidence="4">Unannotated protein</fullName>
    </submittedName>
</protein>
<dbReference type="Gene3D" id="2.40.10.10">
    <property type="entry name" value="Trypsin-like serine proteases"/>
    <property type="match status" value="2"/>
</dbReference>
<evidence type="ECO:0000313" key="4">
    <source>
        <dbReference type="EMBL" id="CAB5037587.1"/>
    </source>
</evidence>
<dbReference type="InterPro" id="IPR001940">
    <property type="entry name" value="Peptidase_S1C"/>
</dbReference>
<dbReference type="SUPFAM" id="SSF50494">
    <property type="entry name" value="Trypsin-like serine proteases"/>
    <property type="match status" value="1"/>
</dbReference>
<name>A0A6J7S934_9ZZZZ</name>
<dbReference type="SUPFAM" id="SSF50156">
    <property type="entry name" value="PDZ domain-like"/>
    <property type="match status" value="1"/>
</dbReference>
<dbReference type="PANTHER" id="PTHR43343:SF3">
    <property type="entry name" value="PROTEASE DO-LIKE 8, CHLOROPLASTIC"/>
    <property type="match status" value="1"/>
</dbReference>
<dbReference type="PRINTS" id="PR00834">
    <property type="entry name" value="PROTEASES2C"/>
</dbReference>
<dbReference type="EMBL" id="CAFBPY010000081">
    <property type="protein sequence ID" value="CAB5037587.1"/>
    <property type="molecule type" value="Genomic_DNA"/>
</dbReference>
<dbReference type="Gene3D" id="2.30.42.10">
    <property type="match status" value="1"/>
</dbReference>
<proteinExistence type="inferred from homology"/>
<reference evidence="4" key="1">
    <citation type="submission" date="2020-05" db="EMBL/GenBank/DDBJ databases">
        <authorList>
            <person name="Chiriac C."/>
            <person name="Salcher M."/>
            <person name="Ghai R."/>
            <person name="Kavagutti S V."/>
        </authorList>
    </citation>
    <scope>NUCLEOTIDE SEQUENCE</scope>
</reference>
<dbReference type="AlphaFoldDB" id="A0A6J7S934"/>
<dbReference type="GO" id="GO:0006508">
    <property type="term" value="P:proteolysis"/>
    <property type="evidence" value="ECO:0007669"/>
    <property type="project" value="UniProtKB-KW"/>
</dbReference>
<sequence>MKLTGAIFKSTTAKFKGAKTGSKIVVAFMAGVAVAGGGAYAVTSATPTVAACVDTKTKVMYFSKTAKCPVGRSLVSWSVTGPQGAAGAAGAPGADGVNGVTKDNSGNLSIRDIAAKVLPSVVSISVTATGGSGTGSGSIIQSDATKSYIITNNHVISNAVSSGTVKVELQSGEKVTATIRGRDIAYDLAVLQISKGNLTVMEIGDSSKVVIGDLSIAVGSPLGLSGTVTSGIISALNRPVTTGNTTSTESYIDAIQTDAAVNPGNSGGPLVNGQGQMVGVNSAIASLADSASSQAGSIGLGFSIPVNQAMRVAREIIETGKSTRPLMGVNIDPTFTGIGGKIIGLTAGGAADKAGIPANSVIRAIDGFVINSDVEAIVRIRSYAPNATVSVLVDLPSGGQQTFTVKLGSALSNP</sequence>
<dbReference type="PANTHER" id="PTHR43343">
    <property type="entry name" value="PEPTIDASE S12"/>
    <property type="match status" value="1"/>
</dbReference>
<dbReference type="Pfam" id="PF13365">
    <property type="entry name" value="Trypsin_2"/>
    <property type="match status" value="1"/>
</dbReference>
<dbReference type="InterPro" id="IPR009003">
    <property type="entry name" value="Peptidase_S1_PA"/>
</dbReference>
<keyword evidence="2" id="KW-0645">Protease</keyword>
<organism evidence="4">
    <name type="scientific">freshwater metagenome</name>
    <dbReference type="NCBI Taxonomy" id="449393"/>
    <lineage>
        <taxon>unclassified sequences</taxon>
        <taxon>metagenomes</taxon>
        <taxon>ecological metagenomes</taxon>
    </lineage>
</organism>
<dbReference type="GO" id="GO:0004252">
    <property type="term" value="F:serine-type endopeptidase activity"/>
    <property type="evidence" value="ECO:0007669"/>
    <property type="project" value="InterPro"/>
</dbReference>
<keyword evidence="3" id="KW-0378">Hydrolase</keyword>
<comment type="similarity">
    <text evidence="1">Belongs to the peptidase S1C family.</text>
</comment>